<protein>
    <recommendedName>
        <fullName evidence="4">Lipopolysaccharide export system permease protein LptF</fullName>
    </recommendedName>
</protein>
<dbReference type="NCBIfam" id="TIGR04407">
    <property type="entry name" value="LptF_YjgP"/>
    <property type="match status" value="1"/>
</dbReference>
<comment type="caution">
    <text evidence="13">The sequence shown here is derived from an EMBL/GenBank/DDBJ whole genome shotgun (WGS) entry which is preliminary data.</text>
</comment>
<feature type="transmembrane region" description="Helical" evidence="12">
    <location>
        <begin position="52"/>
        <end position="80"/>
    </location>
</feature>
<dbReference type="AlphaFoldDB" id="A0A545UAH2"/>
<feature type="transmembrane region" description="Helical" evidence="12">
    <location>
        <begin position="345"/>
        <end position="363"/>
    </location>
</feature>
<evidence type="ECO:0000256" key="9">
    <source>
        <dbReference type="ARBA" id="ARBA00022989"/>
    </source>
</evidence>
<keyword evidence="10 12" id="KW-0472">Membrane</keyword>
<reference evidence="13 14" key="1">
    <citation type="submission" date="2019-07" db="EMBL/GenBank/DDBJ databases">
        <title>Draft genome for Aliikangiella sp. M105.</title>
        <authorList>
            <person name="Wang G."/>
        </authorList>
    </citation>
    <scope>NUCLEOTIDE SEQUENCE [LARGE SCALE GENOMIC DNA]</scope>
    <source>
        <strain evidence="13 14">M105</strain>
    </source>
</reference>
<evidence type="ECO:0000256" key="6">
    <source>
        <dbReference type="ARBA" id="ARBA00022475"/>
    </source>
</evidence>
<dbReference type="OrthoDB" id="9778062at2"/>
<evidence type="ECO:0000256" key="10">
    <source>
        <dbReference type="ARBA" id="ARBA00023136"/>
    </source>
</evidence>
<comment type="function">
    <text evidence="1">Part of the ABC transporter complex LptBFG involved in the translocation of lipopolysaccharide (LPS) from the inner membrane to the outer membrane.</text>
</comment>
<comment type="similarity">
    <text evidence="3">Belongs to the LptF/LptG family.</text>
</comment>
<feature type="transmembrane region" description="Helical" evidence="12">
    <location>
        <begin position="12"/>
        <end position="32"/>
    </location>
</feature>
<dbReference type="EMBL" id="VIKS01000010">
    <property type="protein sequence ID" value="TQV86461.1"/>
    <property type="molecule type" value="Genomic_DNA"/>
</dbReference>
<dbReference type="GO" id="GO:0043190">
    <property type="term" value="C:ATP-binding cassette (ABC) transporter complex"/>
    <property type="evidence" value="ECO:0007669"/>
    <property type="project" value="InterPro"/>
</dbReference>
<dbReference type="InterPro" id="IPR005495">
    <property type="entry name" value="LptG/LptF_permease"/>
</dbReference>
<evidence type="ECO:0000313" key="13">
    <source>
        <dbReference type="EMBL" id="TQV86461.1"/>
    </source>
</evidence>
<feature type="transmembrane region" description="Helical" evidence="12">
    <location>
        <begin position="316"/>
        <end position="333"/>
    </location>
</feature>
<evidence type="ECO:0000256" key="3">
    <source>
        <dbReference type="ARBA" id="ARBA00007725"/>
    </source>
</evidence>
<organism evidence="13 14">
    <name type="scientific">Aliikangiella coralliicola</name>
    <dbReference type="NCBI Taxonomy" id="2592383"/>
    <lineage>
        <taxon>Bacteria</taxon>
        <taxon>Pseudomonadati</taxon>
        <taxon>Pseudomonadota</taxon>
        <taxon>Gammaproteobacteria</taxon>
        <taxon>Oceanospirillales</taxon>
        <taxon>Pleioneaceae</taxon>
        <taxon>Aliikangiella</taxon>
    </lineage>
</organism>
<keyword evidence="6" id="KW-1003">Cell membrane</keyword>
<evidence type="ECO:0000256" key="1">
    <source>
        <dbReference type="ARBA" id="ARBA00002265"/>
    </source>
</evidence>
<dbReference type="InterPro" id="IPR030922">
    <property type="entry name" value="LptF"/>
</dbReference>
<dbReference type="GO" id="GO:0055085">
    <property type="term" value="P:transmembrane transport"/>
    <property type="evidence" value="ECO:0007669"/>
    <property type="project" value="InterPro"/>
</dbReference>
<sequence>MILKRYINREILRTSVAILTILILIFISSRFIKYIQLAVDGTISSGAVFSLVGLQVPAITGFLLPLSFFIAVLMVLGRLYSESEMAVIKSVGVGDSDLAKNILPVAIFLAVTASILSFWLNPWANYEAKKLRAEERAEARFGAFSPGRFQENSAKNGVLFVESKTDDGEIRDLFVVSGIGPESTQLEIKVAASGRLWKGSDIENNPADTGSDELDIKEKNFIVLQDGVNYSLDLLKNRWSLTEYESYFMQTEKEAVGEIELPTKSLSTIELFKLSGPDEWAEIHWRLSAPISILILCYMAVPLARTQPRKGKFSRLFPAIMVYMVYALLLMNSRKLIETGKIPELLGFWWIHGLALLFTVWSFRNIRRNKKHNKKSNNKANEMLNNQGKE</sequence>
<feature type="transmembrane region" description="Helical" evidence="12">
    <location>
        <begin position="101"/>
        <end position="120"/>
    </location>
</feature>
<evidence type="ECO:0000256" key="12">
    <source>
        <dbReference type="SAM" id="Phobius"/>
    </source>
</evidence>
<evidence type="ECO:0000256" key="2">
    <source>
        <dbReference type="ARBA" id="ARBA00004429"/>
    </source>
</evidence>
<keyword evidence="14" id="KW-1185">Reference proteome</keyword>
<accession>A0A545UAH2</accession>
<evidence type="ECO:0000256" key="11">
    <source>
        <dbReference type="ARBA" id="ARBA00026081"/>
    </source>
</evidence>
<proteinExistence type="inferred from homology"/>
<dbReference type="Proteomes" id="UP000315439">
    <property type="component" value="Unassembled WGS sequence"/>
</dbReference>
<comment type="subcellular location">
    <subcellularLocation>
        <location evidence="2">Cell inner membrane</location>
        <topology evidence="2">Multi-pass membrane protein</topology>
    </subcellularLocation>
</comment>
<evidence type="ECO:0000256" key="8">
    <source>
        <dbReference type="ARBA" id="ARBA00022692"/>
    </source>
</evidence>
<evidence type="ECO:0000313" key="14">
    <source>
        <dbReference type="Proteomes" id="UP000315439"/>
    </source>
</evidence>
<dbReference type="RefSeq" id="WP_142932384.1">
    <property type="nucleotide sequence ID" value="NZ_ML660166.1"/>
</dbReference>
<evidence type="ECO:0000256" key="4">
    <source>
        <dbReference type="ARBA" id="ARBA00014213"/>
    </source>
</evidence>
<dbReference type="Pfam" id="PF03739">
    <property type="entry name" value="LptF_LptG"/>
    <property type="match status" value="1"/>
</dbReference>
<keyword evidence="8 12" id="KW-0812">Transmembrane</keyword>
<keyword evidence="9 12" id="KW-1133">Transmembrane helix</keyword>
<comment type="subunit">
    <text evidence="11">Component of the lipopolysaccharide transport and assembly complex. The LptBFG transporter is composed of two ATP-binding proteins (LptB) and two transmembrane proteins (LptF and LptG).</text>
</comment>
<keyword evidence="5" id="KW-0813">Transport</keyword>
<dbReference type="GO" id="GO:0015920">
    <property type="term" value="P:lipopolysaccharide transport"/>
    <property type="evidence" value="ECO:0007669"/>
    <property type="project" value="TreeGrafter"/>
</dbReference>
<name>A0A545UAH2_9GAMM</name>
<evidence type="ECO:0000256" key="7">
    <source>
        <dbReference type="ARBA" id="ARBA00022519"/>
    </source>
</evidence>
<gene>
    <name evidence="13" type="primary">lptF</name>
    <name evidence="13" type="ORF">FLL46_16225</name>
</gene>
<dbReference type="PANTHER" id="PTHR33529">
    <property type="entry name" value="SLR0882 PROTEIN-RELATED"/>
    <property type="match status" value="1"/>
</dbReference>
<evidence type="ECO:0000256" key="5">
    <source>
        <dbReference type="ARBA" id="ARBA00022448"/>
    </source>
</evidence>
<keyword evidence="7" id="KW-0997">Cell inner membrane</keyword>
<dbReference type="PANTHER" id="PTHR33529:SF7">
    <property type="entry name" value="LIPOPOLYSACCHARIDE EXPORT SYSTEM PERMEASE PROTEIN LPTF"/>
    <property type="match status" value="1"/>
</dbReference>